<organism evidence="2 3">
    <name type="scientific">Bosea lupini</name>
    <dbReference type="NCBI Taxonomy" id="1036779"/>
    <lineage>
        <taxon>Bacteria</taxon>
        <taxon>Pseudomonadati</taxon>
        <taxon>Pseudomonadota</taxon>
        <taxon>Alphaproteobacteria</taxon>
        <taxon>Hyphomicrobiales</taxon>
        <taxon>Boseaceae</taxon>
        <taxon>Bosea</taxon>
    </lineage>
</organism>
<accession>A0A1H7LWX4</accession>
<gene>
    <name evidence="2" type="ORF">SAMN04515666_102656</name>
</gene>
<dbReference type="STRING" id="1036779.SAMN04515666_102656"/>
<reference evidence="3" key="1">
    <citation type="submission" date="2016-10" db="EMBL/GenBank/DDBJ databases">
        <authorList>
            <person name="Varghese N."/>
            <person name="Submissions S."/>
        </authorList>
    </citation>
    <scope>NUCLEOTIDE SEQUENCE [LARGE SCALE GENOMIC DNA]</scope>
    <source>
        <strain evidence="3">LMG 26383,CCUG 61248,R- 45681</strain>
    </source>
</reference>
<dbReference type="Pfam" id="PF06568">
    <property type="entry name" value="YjiS-like"/>
    <property type="match status" value="1"/>
</dbReference>
<dbReference type="Proteomes" id="UP000199664">
    <property type="component" value="Unassembled WGS sequence"/>
</dbReference>
<dbReference type="EMBL" id="FOAN01000002">
    <property type="protein sequence ID" value="SEL03473.1"/>
    <property type="molecule type" value="Genomic_DNA"/>
</dbReference>
<dbReference type="AlphaFoldDB" id="A0A1H7LWX4"/>
<feature type="domain" description="YjiS-like" evidence="1">
    <location>
        <begin position="37"/>
        <end position="64"/>
    </location>
</feature>
<protein>
    <recommendedName>
        <fullName evidence="1">YjiS-like domain-containing protein</fullName>
    </recommendedName>
</protein>
<evidence type="ECO:0000313" key="2">
    <source>
        <dbReference type="EMBL" id="SEL03473.1"/>
    </source>
</evidence>
<dbReference type="InterPro" id="IPR009506">
    <property type="entry name" value="YjiS-like"/>
</dbReference>
<evidence type="ECO:0000259" key="1">
    <source>
        <dbReference type="Pfam" id="PF06568"/>
    </source>
</evidence>
<sequence>MLVMTFVTKTLSAVSGGAARAAAHSVTGTKNLVRAFLHRREVMRLSELDERGLKDIGLVRSDIDGALAVSWLSDPSSVLQNRSSQQQSAAVSRREAGVRRPVVIQAAVRPGAKEIKIACNA</sequence>
<evidence type="ECO:0000313" key="3">
    <source>
        <dbReference type="Proteomes" id="UP000199664"/>
    </source>
</evidence>
<name>A0A1H7LWX4_9HYPH</name>
<keyword evidence="3" id="KW-1185">Reference proteome</keyword>
<proteinExistence type="predicted"/>
<dbReference type="RefSeq" id="WP_167561573.1">
    <property type="nucleotide sequence ID" value="NZ_FOAN01000002.1"/>
</dbReference>